<evidence type="ECO:0000313" key="2">
    <source>
        <dbReference type="Proteomes" id="UP000623440"/>
    </source>
</evidence>
<keyword evidence="2" id="KW-1185">Reference proteome</keyword>
<gene>
    <name evidence="1" type="ORF">H6G97_41830</name>
</gene>
<organism evidence="1 2">
    <name type="scientific">Nostoc flagelliforme FACHB-838</name>
    <dbReference type="NCBI Taxonomy" id="2692904"/>
    <lineage>
        <taxon>Bacteria</taxon>
        <taxon>Bacillati</taxon>
        <taxon>Cyanobacteriota</taxon>
        <taxon>Cyanophyceae</taxon>
        <taxon>Nostocales</taxon>
        <taxon>Nostocaceae</taxon>
        <taxon>Nostoc</taxon>
    </lineage>
</organism>
<sequence length="166" mass="18357">MIHHICIAAQNPLYVANVLAEICHSKVFNFPNPGSYAVFAFDEYGTGIEVFPFGSVCVPASDTEPSKVIQTSSSPDFVATHAAISVPASQQQIEQIGRREGWQVALCVRGASPTENRGPFKVIEFWVENWLMFEFLTPELATGYLQSIRPQIVEQVLGQPIQMTQV</sequence>
<comment type="caution">
    <text evidence="1">The sequence shown here is derived from an EMBL/GenBank/DDBJ whole genome shotgun (WGS) entry which is preliminary data.</text>
</comment>
<proteinExistence type="predicted"/>
<dbReference type="EMBL" id="JACJSI010000296">
    <property type="protein sequence ID" value="MBD2535578.1"/>
    <property type="molecule type" value="Genomic_DNA"/>
</dbReference>
<evidence type="ECO:0000313" key="1">
    <source>
        <dbReference type="EMBL" id="MBD2535578.1"/>
    </source>
</evidence>
<dbReference type="RefSeq" id="WP_190946394.1">
    <property type="nucleotide sequence ID" value="NZ_JACJSI010000296.1"/>
</dbReference>
<protein>
    <submittedName>
        <fullName evidence="1">Uncharacterized protein</fullName>
    </submittedName>
</protein>
<reference evidence="1 2" key="1">
    <citation type="journal article" date="2020" name="ISME J.">
        <title>Comparative genomics reveals insights into cyanobacterial evolution and habitat adaptation.</title>
        <authorList>
            <person name="Chen M.Y."/>
            <person name="Teng W.K."/>
            <person name="Zhao L."/>
            <person name="Hu C.X."/>
            <person name="Zhou Y.K."/>
            <person name="Han B.P."/>
            <person name="Song L.R."/>
            <person name="Shu W.S."/>
        </authorList>
    </citation>
    <scope>NUCLEOTIDE SEQUENCE [LARGE SCALE GENOMIC DNA]</scope>
    <source>
        <strain evidence="1 2">FACHB-838</strain>
    </source>
</reference>
<accession>A0ABR8E2E4</accession>
<dbReference type="Proteomes" id="UP000623440">
    <property type="component" value="Unassembled WGS sequence"/>
</dbReference>
<name>A0ABR8E2E4_9NOSO</name>